<dbReference type="GeneID" id="75179390"/>
<dbReference type="PANTHER" id="PTHR43003:SF13">
    <property type="entry name" value="DNA-3-METHYLADENINE GLYCOSYLASE 2"/>
    <property type="match status" value="1"/>
</dbReference>
<proteinExistence type="predicted"/>
<dbReference type="Gene3D" id="1.10.340.30">
    <property type="entry name" value="Hypothetical protein, domain 2"/>
    <property type="match status" value="1"/>
</dbReference>
<evidence type="ECO:0000256" key="1">
    <source>
        <dbReference type="ARBA" id="ARBA00000086"/>
    </source>
</evidence>
<comment type="catalytic activity">
    <reaction evidence="1">
        <text>Hydrolysis of alkylated DNA, releasing 3-methyladenine, 3-methylguanine, 7-methylguanine and 7-methyladenine.</text>
        <dbReference type="EC" id="3.2.2.21"/>
    </reaction>
</comment>
<dbReference type="InterPro" id="IPR051912">
    <property type="entry name" value="Alkylbase_DNA_Glycosylase/TA"/>
</dbReference>
<dbReference type="GO" id="GO:0006285">
    <property type="term" value="P:base-excision repair, AP site formation"/>
    <property type="evidence" value="ECO:0007669"/>
    <property type="project" value="TreeGrafter"/>
</dbReference>
<dbReference type="RefSeq" id="WP_031176440.1">
    <property type="nucleotide sequence ID" value="NZ_BBQG01000020.1"/>
</dbReference>
<keyword evidence="3" id="KW-0227">DNA damage</keyword>
<dbReference type="EMBL" id="RCIY01000054">
    <property type="protein sequence ID" value="TGG83804.1"/>
    <property type="molecule type" value="Genomic_DNA"/>
</dbReference>
<dbReference type="Gene3D" id="1.10.1670.40">
    <property type="match status" value="1"/>
</dbReference>
<organism evidence="5 6">
    <name type="scientific">Streptomyces albus</name>
    <dbReference type="NCBI Taxonomy" id="1888"/>
    <lineage>
        <taxon>Bacteria</taxon>
        <taxon>Bacillati</taxon>
        <taxon>Actinomycetota</taxon>
        <taxon>Actinomycetes</taxon>
        <taxon>Kitasatosporales</taxon>
        <taxon>Streptomycetaceae</taxon>
        <taxon>Streptomyces</taxon>
    </lineage>
</organism>
<accession>A0A6C1CCI9</accession>
<dbReference type="GO" id="GO:0043916">
    <property type="term" value="F:DNA-7-methylguanine glycosylase activity"/>
    <property type="evidence" value="ECO:0007669"/>
    <property type="project" value="TreeGrafter"/>
</dbReference>
<evidence type="ECO:0000256" key="2">
    <source>
        <dbReference type="ARBA" id="ARBA00012000"/>
    </source>
</evidence>
<dbReference type="GO" id="GO:0008725">
    <property type="term" value="F:DNA-3-methyladenine glycosylase activity"/>
    <property type="evidence" value="ECO:0007669"/>
    <property type="project" value="TreeGrafter"/>
</dbReference>
<dbReference type="InterPro" id="IPR003265">
    <property type="entry name" value="HhH-GPD_domain"/>
</dbReference>
<dbReference type="SMART" id="SM00478">
    <property type="entry name" value="ENDO3c"/>
    <property type="match status" value="1"/>
</dbReference>
<reference evidence="5 6" key="1">
    <citation type="submission" date="2018-10" db="EMBL/GenBank/DDBJ databases">
        <title>Isolation of pseudouridimycin from Streptomyces albus DSM 40763.</title>
        <authorList>
            <person name="Rosenqvist P."/>
            <person name="Metsae-Ketelae M."/>
            <person name="Virta P."/>
        </authorList>
    </citation>
    <scope>NUCLEOTIDE SEQUENCE [LARGE SCALE GENOMIC DNA]</scope>
    <source>
        <strain evidence="5 6">DSM 40763</strain>
    </source>
</reference>
<dbReference type="PANTHER" id="PTHR43003">
    <property type="entry name" value="DNA-3-METHYLADENINE GLYCOSYLASE"/>
    <property type="match status" value="1"/>
</dbReference>
<evidence type="ECO:0000256" key="4">
    <source>
        <dbReference type="ARBA" id="ARBA00023204"/>
    </source>
</evidence>
<gene>
    <name evidence="5" type="ORF">D8771_13860</name>
</gene>
<dbReference type="SUPFAM" id="SSF48150">
    <property type="entry name" value="DNA-glycosylase"/>
    <property type="match status" value="1"/>
</dbReference>
<keyword evidence="4" id="KW-0234">DNA repair</keyword>
<evidence type="ECO:0000256" key="3">
    <source>
        <dbReference type="ARBA" id="ARBA00022763"/>
    </source>
</evidence>
<sequence length="314" mass="33535">MTAVSFTPKGPFSLAASIRFLEGFTPASYDQAPDTVLRLAFPTDDGQAVIGCALRQKGVADGSAAVHAEYSLYVDGTVTQPADGTPAAKAARAQIARVLSLDIDATGFPALADADPVIASLQAEFPGLRPVLFYSPYEAAAWTIIGNRIRRTQAARIKACIAQQYGEVVEVEGQRLHAFPAPDRLRRISDVPGLTDVKIERLRTLADAALDGRLDAAQLRAQPAEFALTDLKELPGIGPFSAELILIRGAGHPDVFPAHEPGVHQAMAAAYGLDSQAAASTTRLAAIADAWRPYRSWIALLLRAHAHERRANQV</sequence>
<protein>
    <recommendedName>
        <fullName evidence="2">DNA-3-methyladenine glycosylase II</fullName>
        <ecNumber evidence="2">3.2.2.21</ecNumber>
    </recommendedName>
</protein>
<dbReference type="GO" id="GO:0032993">
    <property type="term" value="C:protein-DNA complex"/>
    <property type="evidence" value="ECO:0007669"/>
    <property type="project" value="TreeGrafter"/>
</dbReference>
<evidence type="ECO:0000313" key="6">
    <source>
        <dbReference type="Proteomes" id="UP000298111"/>
    </source>
</evidence>
<dbReference type="InterPro" id="IPR011257">
    <property type="entry name" value="DNA_glycosylase"/>
</dbReference>
<dbReference type="AlphaFoldDB" id="A0A6C1CCI9"/>
<dbReference type="GO" id="GO:0006307">
    <property type="term" value="P:DNA alkylation repair"/>
    <property type="evidence" value="ECO:0007669"/>
    <property type="project" value="TreeGrafter"/>
</dbReference>
<evidence type="ECO:0000313" key="5">
    <source>
        <dbReference type="EMBL" id="TGG83804.1"/>
    </source>
</evidence>
<comment type="caution">
    <text evidence="5">The sequence shown here is derived from an EMBL/GenBank/DDBJ whole genome shotgun (WGS) entry which is preliminary data.</text>
</comment>
<dbReference type="GO" id="GO:0005737">
    <property type="term" value="C:cytoplasm"/>
    <property type="evidence" value="ECO:0007669"/>
    <property type="project" value="TreeGrafter"/>
</dbReference>
<name>A0A6C1CCI9_9ACTN</name>
<dbReference type="GO" id="GO:0032131">
    <property type="term" value="F:alkylated DNA binding"/>
    <property type="evidence" value="ECO:0007669"/>
    <property type="project" value="TreeGrafter"/>
</dbReference>
<dbReference type="Proteomes" id="UP000298111">
    <property type="component" value="Unassembled WGS sequence"/>
</dbReference>
<dbReference type="EC" id="3.2.2.21" evidence="2"/>